<dbReference type="Pfam" id="PF01809">
    <property type="entry name" value="YidD"/>
    <property type="match status" value="1"/>
</dbReference>
<dbReference type="HAMAP" id="MF_00386">
    <property type="entry name" value="UPF0161_YidD"/>
    <property type="match status" value="1"/>
</dbReference>
<comment type="function">
    <text evidence="1">Could be involved in insertion of integral membrane proteins into the membrane.</text>
</comment>
<proteinExistence type="inferred from homology"/>
<evidence type="ECO:0000313" key="3">
    <source>
        <dbReference type="Proteomes" id="UP001221597"/>
    </source>
</evidence>
<comment type="similarity">
    <text evidence="1">Belongs to the UPF0161 family.</text>
</comment>
<keyword evidence="3" id="KW-1185">Reference proteome</keyword>
<dbReference type="PANTHER" id="PTHR33383">
    <property type="entry name" value="MEMBRANE PROTEIN INSERTION EFFICIENCY FACTOR-RELATED"/>
    <property type="match status" value="1"/>
</dbReference>
<organism evidence="2 3">
    <name type="scientific">Halobacillus naozhouensis</name>
    <dbReference type="NCBI Taxonomy" id="554880"/>
    <lineage>
        <taxon>Bacteria</taxon>
        <taxon>Bacillati</taxon>
        <taxon>Bacillota</taxon>
        <taxon>Bacilli</taxon>
        <taxon>Bacillales</taxon>
        <taxon>Bacillaceae</taxon>
        <taxon>Halobacillus</taxon>
    </lineage>
</organism>
<name>A0ABY8IT72_9BACI</name>
<comment type="subcellular location">
    <subcellularLocation>
        <location evidence="1">Cell membrane</location>
        <topology evidence="1">Peripheral membrane protein</topology>
        <orientation evidence="1">Cytoplasmic side</orientation>
    </subcellularLocation>
</comment>
<sequence>MKYILIGPITFYRKFISPMTPPTCRFQPTCSEYSLESLRRFGLLKGTYLTLRRLLKCHPFHKGGFDPVPLKDHRSKRESER</sequence>
<dbReference type="SMART" id="SM01234">
    <property type="entry name" value="Haemolytic"/>
    <property type="match status" value="1"/>
</dbReference>
<evidence type="ECO:0000256" key="1">
    <source>
        <dbReference type="HAMAP-Rule" id="MF_00386"/>
    </source>
</evidence>
<accession>A0ABY8IT72</accession>
<dbReference type="RefSeq" id="WP_283075001.1">
    <property type="nucleotide sequence ID" value="NZ_CP121671.1"/>
</dbReference>
<dbReference type="EMBL" id="CP121671">
    <property type="protein sequence ID" value="WFT72970.1"/>
    <property type="molecule type" value="Genomic_DNA"/>
</dbReference>
<dbReference type="NCBIfam" id="TIGR00278">
    <property type="entry name" value="membrane protein insertion efficiency factor YidD"/>
    <property type="match status" value="1"/>
</dbReference>
<gene>
    <name evidence="2" type="primary">yidD</name>
    <name evidence="2" type="ORF">P9989_11160</name>
</gene>
<protein>
    <recommendedName>
        <fullName evidence="1">Putative membrane protein insertion efficiency factor</fullName>
    </recommendedName>
</protein>
<dbReference type="InterPro" id="IPR002696">
    <property type="entry name" value="Membr_insert_effic_factor_YidD"/>
</dbReference>
<dbReference type="Proteomes" id="UP001221597">
    <property type="component" value="Chromosome"/>
</dbReference>
<keyword evidence="1" id="KW-1003">Cell membrane</keyword>
<reference evidence="2 3" key="1">
    <citation type="submission" date="2023-04" db="EMBL/GenBank/DDBJ databases">
        <title>Genome sequence of Halobacillus naozhouensis KACC 21980.</title>
        <authorList>
            <person name="Kim S."/>
            <person name="Heo J."/>
            <person name="Kwon S.-W."/>
        </authorList>
    </citation>
    <scope>NUCLEOTIDE SEQUENCE [LARGE SCALE GENOMIC DNA]</scope>
    <source>
        <strain evidence="2 3">KCTC 13234</strain>
    </source>
</reference>
<dbReference type="PANTHER" id="PTHR33383:SF1">
    <property type="entry name" value="MEMBRANE PROTEIN INSERTION EFFICIENCY FACTOR-RELATED"/>
    <property type="match status" value="1"/>
</dbReference>
<evidence type="ECO:0000313" key="2">
    <source>
        <dbReference type="EMBL" id="WFT72970.1"/>
    </source>
</evidence>
<keyword evidence="1" id="KW-0472">Membrane</keyword>